<keyword evidence="9 12" id="KW-0378">Hydrolase</keyword>
<evidence type="ECO:0000259" key="14">
    <source>
        <dbReference type="PROSITE" id="PS51975"/>
    </source>
</evidence>
<evidence type="ECO:0000313" key="15">
    <source>
        <dbReference type="EMBL" id="KAL3790026.1"/>
    </source>
</evidence>
<dbReference type="SUPFAM" id="SSF53098">
    <property type="entry name" value="Ribonuclease H-like"/>
    <property type="match status" value="1"/>
</dbReference>
<evidence type="ECO:0000256" key="6">
    <source>
        <dbReference type="ARBA" id="ARBA00022722"/>
    </source>
</evidence>
<evidence type="ECO:0000256" key="13">
    <source>
        <dbReference type="SAM" id="MobiDB-lite"/>
    </source>
</evidence>
<feature type="region of interest" description="Disordered" evidence="13">
    <location>
        <begin position="16"/>
        <end position="43"/>
    </location>
</feature>
<evidence type="ECO:0000256" key="2">
    <source>
        <dbReference type="ARBA" id="ARBA00004065"/>
    </source>
</evidence>
<sequence>MSYLSRPIAFHSSTGTRHELHMPPAFPSLSAPQQTATDPQQIATHRHRSLLEPFLIVSLPICIENSMALGAIECQMAFGGSSSACFVSNHPYNFIQPRHHLPCHTLFASKRNSAGAKSKFQKKQYSLESLISLEDELRTRGYQYIIGSDDAGGAGCIAGPVVVASCCLMQPPFSFLSLSTDQSSTVPSEVIGIMSKVNDSKVLTYFQRQEIYETVISRPDLFAVSIAHRSPEEIDKVNLLRATQFAFAESIENLVSKYDLPHEKVYAIVDGNLSPKLYASERASRSLIESDRQNNPNQEATQVSLEEMKIFPVRPYVNADAEVYTVALASIIARVSREHIMTQLHQQYPAYGLDRNMGRGSRDHIEALHRHGAVDGVHRFSFKQVKGR</sequence>
<dbReference type="GO" id="GO:0046872">
    <property type="term" value="F:metal ion binding"/>
    <property type="evidence" value="ECO:0007669"/>
    <property type="project" value="UniProtKB-KW"/>
</dbReference>
<name>A0ABD3PRY2_9STRA</name>
<keyword evidence="5" id="KW-0963">Cytoplasm</keyword>
<comment type="caution">
    <text evidence="15">The sequence shown here is derived from an EMBL/GenBank/DDBJ whole genome shotgun (WGS) entry which is preliminary data.</text>
</comment>
<comment type="function">
    <text evidence="2 12">Endonuclease that specifically degrades the RNA of RNA-DNA hybrids.</text>
</comment>
<comment type="subcellular location">
    <subcellularLocation>
        <location evidence="3">Cytoplasm</location>
    </subcellularLocation>
</comment>
<evidence type="ECO:0000313" key="16">
    <source>
        <dbReference type="Proteomes" id="UP001516023"/>
    </source>
</evidence>
<dbReference type="GO" id="GO:0003723">
    <property type="term" value="F:RNA binding"/>
    <property type="evidence" value="ECO:0007669"/>
    <property type="project" value="UniProtKB-UniRule"/>
</dbReference>
<keyword evidence="7" id="KW-0479">Metal-binding</keyword>
<evidence type="ECO:0000256" key="5">
    <source>
        <dbReference type="ARBA" id="ARBA00022490"/>
    </source>
</evidence>
<gene>
    <name evidence="15" type="ORF">HJC23_011382</name>
</gene>
<keyword evidence="6 12" id="KW-0540">Nuclease</keyword>
<dbReference type="Proteomes" id="UP001516023">
    <property type="component" value="Unassembled WGS sequence"/>
</dbReference>
<comment type="catalytic activity">
    <reaction evidence="1 12">
        <text>Endonucleolytic cleavage to 5'-phosphomonoester.</text>
        <dbReference type="EC" id="3.1.26.4"/>
    </reaction>
</comment>
<evidence type="ECO:0000256" key="10">
    <source>
        <dbReference type="ARBA" id="ARBA00023211"/>
    </source>
</evidence>
<dbReference type="InterPro" id="IPR022898">
    <property type="entry name" value="RNase_HII"/>
</dbReference>
<dbReference type="PANTHER" id="PTHR10954:SF23">
    <property type="entry name" value="RIBONUCLEASE"/>
    <property type="match status" value="1"/>
</dbReference>
<evidence type="ECO:0000256" key="11">
    <source>
        <dbReference type="PROSITE-ProRule" id="PRU01319"/>
    </source>
</evidence>
<dbReference type="EMBL" id="JABMIG020000134">
    <property type="protein sequence ID" value="KAL3790026.1"/>
    <property type="molecule type" value="Genomic_DNA"/>
</dbReference>
<dbReference type="GO" id="GO:0004523">
    <property type="term" value="F:RNA-DNA hybrid ribonuclease activity"/>
    <property type="evidence" value="ECO:0007669"/>
    <property type="project" value="UniProtKB-EC"/>
</dbReference>
<dbReference type="Pfam" id="PF01351">
    <property type="entry name" value="RNase_HII"/>
    <property type="match status" value="1"/>
</dbReference>
<feature type="compositionally biased region" description="Polar residues" evidence="13">
    <location>
        <begin position="30"/>
        <end position="43"/>
    </location>
</feature>
<reference evidence="15 16" key="1">
    <citation type="journal article" date="2020" name="G3 (Bethesda)">
        <title>Improved Reference Genome for Cyclotella cryptica CCMP332, a Model for Cell Wall Morphogenesis, Salinity Adaptation, and Lipid Production in Diatoms (Bacillariophyta).</title>
        <authorList>
            <person name="Roberts W.R."/>
            <person name="Downey K.M."/>
            <person name="Ruck E.C."/>
            <person name="Traller J.C."/>
            <person name="Alverson A.J."/>
        </authorList>
    </citation>
    <scope>NUCLEOTIDE SEQUENCE [LARGE SCALE GENOMIC DNA]</scope>
    <source>
        <strain evidence="15 16">CCMP332</strain>
    </source>
</reference>
<comment type="similarity">
    <text evidence="4 12">Belongs to the RNase HII family.</text>
</comment>
<keyword evidence="10" id="KW-0464">Manganese</keyword>
<organism evidence="15 16">
    <name type="scientific">Cyclotella cryptica</name>
    <dbReference type="NCBI Taxonomy" id="29204"/>
    <lineage>
        <taxon>Eukaryota</taxon>
        <taxon>Sar</taxon>
        <taxon>Stramenopiles</taxon>
        <taxon>Ochrophyta</taxon>
        <taxon>Bacillariophyta</taxon>
        <taxon>Coscinodiscophyceae</taxon>
        <taxon>Thalassiosirophycidae</taxon>
        <taxon>Stephanodiscales</taxon>
        <taxon>Stephanodiscaceae</taxon>
        <taxon>Cyclotella</taxon>
    </lineage>
</organism>
<evidence type="ECO:0000256" key="8">
    <source>
        <dbReference type="ARBA" id="ARBA00022759"/>
    </source>
</evidence>
<evidence type="ECO:0000256" key="12">
    <source>
        <dbReference type="RuleBase" id="RU003515"/>
    </source>
</evidence>
<keyword evidence="16" id="KW-1185">Reference proteome</keyword>
<keyword evidence="8 12" id="KW-0255">Endonuclease</keyword>
<feature type="domain" description="RNase H type-2" evidence="14">
    <location>
        <begin position="144"/>
        <end position="388"/>
    </location>
</feature>
<comment type="caution">
    <text evidence="11">Lacks conserved residue(s) required for the propagation of feature annotation.</text>
</comment>
<accession>A0ABD3PRY2</accession>
<dbReference type="PROSITE" id="PS51975">
    <property type="entry name" value="RNASE_H_2"/>
    <property type="match status" value="1"/>
</dbReference>
<dbReference type="InterPro" id="IPR012337">
    <property type="entry name" value="RNaseH-like_sf"/>
</dbReference>
<dbReference type="InterPro" id="IPR001352">
    <property type="entry name" value="RNase_HII/HIII"/>
</dbReference>
<evidence type="ECO:0000256" key="7">
    <source>
        <dbReference type="ARBA" id="ARBA00022723"/>
    </source>
</evidence>
<dbReference type="CDD" id="cd07182">
    <property type="entry name" value="RNase_HII_bacteria_HII_like"/>
    <property type="match status" value="1"/>
</dbReference>
<evidence type="ECO:0000256" key="3">
    <source>
        <dbReference type="ARBA" id="ARBA00004496"/>
    </source>
</evidence>
<evidence type="ECO:0000256" key="9">
    <source>
        <dbReference type="ARBA" id="ARBA00022801"/>
    </source>
</evidence>
<dbReference type="GO" id="GO:0005737">
    <property type="term" value="C:cytoplasm"/>
    <property type="evidence" value="ECO:0007669"/>
    <property type="project" value="UniProtKB-SubCell"/>
</dbReference>
<dbReference type="PANTHER" id="PTHR10954">
    <property type="entry name" value="RIBONUCLEASE H2 SUBUNIT A"/>
    <property type="match status" value="1"/>
</dbReference>
<evidence type="ECO:0000256" key="4">
    <source>
        <dbReference type="ARBA" id="ARBA00007383"/>
    </source>
</evidence>
<dbReference type="InterPro" id="IPR036397">
    <property type="entry name" value="RNaseH_sf"/>
</dbReference>
<proteinExistence type="inferred from homology"/>
<dbReference type="EC" id="3.1.26.4" evidence="12"/>
<protein>
    <recommendedName>
        <fullName evidence="12">Ribonuclease</fullName>
        <ecNumber evidence="12">3.1.26.4</ecNumber>
    </recommendedName>
</protein>
<dbReference type="AlphaFoldDB" id="A0ABD3PRY2"/>
<dbReference type="InterPro" id="IPR024567">
    <property type="entry name" value="RNase_HII/HIII_dom"/>
</dbReference>
<dbReference type="Gene3D" id="3.30.420.10">
    <property type="entry name" value="Ribonuclease H-like superfamily/Ribonuclease H"/>
    <property type="match status" value="1"/>
</dbReference>
<evidence type="ECO:0000256" key="1">
    <source>
        <dbReference type="ARBA" id="ARBA00000077"/>
    </source>
</evidence>